<feature type="region of interest" description="Disordered" evidence="1">
    <location>
        <begin position="592"/>
        <end position="676"/>
    </location>
</feature>
<dbReference type="Proteomes" id="UP000823405">
    <property type="component" value="Unassembled WGS sequence"/>
</dbReference>
<feature type="compositionally biased region" description="Low complexity" evidence="1">
    <location>
        <begin position="122"/>
        <end position="139"/>
    </location>
</feature>
<gene>
    <name evidence="2" type="ORF">BGZ97_013046</name>
</gene>
<feature type="compositionally biased region" description="Polar residues" evidence="1">
    <location>
        <begin position="431"/>
        <end position="442"/>
    </location>
</feature>
<organism evidence="2 3">
    <name type="scientific">Linnemannia gamsii</name>
    <dbReference type="NCBI Taxonomy" id="64522"/>
    <lineage>
        <taxon>Eukaryota</taxon>
        <taxon>Fungi</taxon>
        <taxon>Fungi incertae sedis</taxon>
        <taxon>Mucoromycota</taxon>
        <taxon>Mortierellomycotina</taxon>
        <taxon>Mortierellomycetes</taxon>
        <taxon>Mortierellales</taxon>
        <taxon>Mortierellaceae</taxon>
        <taxon>Linnemannia</taxon>
    </lineage>
</organism>
<protein>
    <submittedName>
        <fullName evidence="2">Uncharacterized protein</fullName>
    </submittedName>
</protein>
<proteinExistence type="predicted"/>
<feature type="region of interest" description="Disordered" evidence="1">
    <location>
        <begin position="122"/>
        <end position="240"/>
    </location>
</feature>
<sequence>MPDPMGSKPRLPTGPVAPPPNNVKKKDPYATAWRTYSKIAEELDLLNPDGSLYPISKEAILKYLRHQSKRIKSSNLHWYVNGLKKHQENLGFPWDDIRYDDQVVALLKELTLNPVTIVHSGSNNINNNGVLNGNNRNDGTVTTYGQVPDRQRQGSGGNTAFPPPQSNHFHAPPPTPIDTTTKIAGLSLSQSKIHPPSQPYPGSYDASETPRSSSGYNYEDKPHSAQTKQSHSNGAPRTQIYIPPTTKAASYHSAPIQLSSGHGQREPLPTSSSHNQGQSFSPVISKSQQCSPMSSSEIKIGSPLSTVASSTDIKHQETNVDRTGHLDSPTSPVDEMDEDFEAPSRNQSHEDQEAFQSEYMDEEPSKRAALKRFASTGTLRNQSRASSISVHPYPRPSDHRQRDDQAATLSPRVRENEPGGGSLFFPVGSPDTASSSALQSRVSPLGSAVSIGSNSPASRNPTGGPIPSTPRHKRANGVVSSPISTVAAVIASAATAAAAAAAMPSSPIGSGKQTVQFSEVAEVAQRLQTKYGNQCASHPWGCVEISEDFHLELTIKMYMDWAGLVASQRLSMDELPDLPEFRLTDRTGLPYSPPTTFIGGGTLKRMTSTPSTITMGSFSQHRTSTNTSLKSEELSPSLDNHSSNISGTRSSRFGSSNGAIRKHRSPSRSPIYGSSPKEGYLIESLMSRIGSPPPKSFLPSPPAMPYSHREGSVSSSSQDGQQSKPRSTQLLSLLFALTTTSGHITA</sequence>
<feature type="compositionally biased region" description="Low complexity" evidence="1">
    <location>
        <begin position="285"/>
        <end position="296"/>
    </location>
</feature>
<feature type="region of interest" description="Disordered" evidence="1">
    <location>
        <begin position="257"/>
        <end position="475"/>
    </location>
</feature>
<keyword evidence="3" id="KW-1185">Reference proteome</keyword>
<feature type="compositionally biased region" description="Polar residues" evidence="1">
    <location>
        <begin position="450"/>
        <end position="461"/>
    </location>
</feature>
<feature type="compositionally biased region" description="Basic and acidic residues" evidence="1">
    <location>
        <begin position="312"/>
        <end position="325"/>
    </location>
</feature>
<feature type="compositionally biased region" description="Polar residues" evidence="1">
    <location>
        <begin position="605"/>
        <end position="629"/>
    </location>
</feature>
<accession>A0A9P6UV60</accession>
<evidence type="ECO:0000256" key="1">
    <source>
        <dbReference type="SAM" id="MobiDB-lite"/>
    </source>
</evidence>
<feature type="compositionally biased region" description="Polar residues" evidence="1">
    <location>
        <begin position="375"/>
        <end position="389"/>
    </location>
</feature>
<dbReference type="OrthoDB" id="2444566at2759"/>
<feature type="compositionally biased region" description="Pro residues" evidence="1">
    <location>
        <begin position="691"/>
        <end position="704"/>
    </location>
</feature>
<evidence type="ECO:0000313" key="3">
    <source>
        <dbReference type="Proteomes" id="UP000823405"/>
    </source>
</evidence>
<evidence type="ECO:0000313" key="2">
    <source>
        <dbReference type="EMBL" id="KAG0320692.1"/>
    </source>
</evidence>
<feature type="region of interest" description="Disordered" evidence="1">
    <location>
        <begin position="691"/>
        <end position="727"/>
    </location>
</feature>
<feature type="region of interest" description="Disordered" evidence="1">
    <location>
        <begin position="1"/>
        <end position="27"/>
    </location>
</feature>
<feature type="compositionally biased region" description="Polar residues" evidence="1">
    <location>
        <begin position="224"/>
        <end position="236"/>
    </location>
</feature>
<feature type="compositionally biased region" description="Pro residues" evidence="1">
    <location>
        <begin position="161"/>
        <end position="176"/>
    </location>
</feature>
<dbReference type="EMBL" id="JAAAIN010000093">
    <property type="protein sequence ID" value="KAG0320692.1"/>
    <property type="molecule type" value="Genomic_DNA"/>
</dbReference>
<feature type="compositionally biased region" description="Basic and acidic residues" evidence="1">
    <location>
        <begin position="396"/>
        <end position="405"/>
    </location>
</feature>
<feature type="compositionally biased region" description="Low complexity" evidence="1">
    <location>
        <begin position="712"/>
        <end position="727"/>
    </location>
</feature>
<dbReference type="AlphaFoldDB" id="A0A9P6UV60"/>
<comment type="caution">
    <text evidence="2">The sequence shown here is derived from an EMBL/GenBank/DDBJ whole genome shotgun (WGS) entry which is preliminary data.</text>
</comment>
<feature type="compositionally biased region" description="Polar residues" evidence="1">
    <location>
        <begin position="637"/>
        <end position="658"/>
    </location>
</feature>
<feature type="compositionally biased region" description="Polar residues" evidence="1">
    <location>
        <begin position="269"/>
        <end position="284"/>
    </location>
</feature>
<name>A0A9P6UV60_9FUNG</name>
<reference evidence="2" key="1">
    <citation type="journal article" date="2020" name="Fungal Divers.">
        <title>Resolving the Mortierellaceae phylogeny through synthesis of multi-gene phylogenetics and phylogenomics.</title>
        <authorList>
            <person name="Vandepol N."/>
            <person name="Liber J."/>
            <person name="Desiro A."/>
            <person name="Na H."/>
            <person name="Kennedy M."/>
            <person name="Barry K."/>
            <person name="Grigoriev I.V."/>
            <person name="Miller A.N."/>
            <person name="O'Donnell K."/>
            <person name="Stajich J.E."/>
            <person name="Bonito G."/>
        </authorList>
    </citation>
    <scope>NUCLEOTIDE SEQUENCE</scope>
    <source>
        <strain evidence="2">NVP60</strain>
    </source>
</reference>